<keyword evidence="3" id="KW-1185">Reference proteome</keyword>
<feature type="compositionally biased region" description="Basic and acidic residues" evidence="1">
    <location>
        <begin position="23"/>
        <end position="43"/>
    </location>
</feature>
<dbReference type="EMBL" id="VSRR010014357">
    <property type="protein sequence ID" value="MPC56923.1"/>
    <property type="molecule type" value="Genomic_DNA"/>
</dbReference>
<reference evidence="2 3" key="1">
    <citation type="submission" date="2019-05" db="EMBL/GenBank/DDBJ databases">
        <title>Another draft genome of Portunus trituberculatus and its Hox gene families provides insights of decapod evolution.</title>
        <authorList>
            <person name="Jeong J.-H."/>
            <person name="Song I."/>
            <person name="Kim S."/>
            <person name="Choi T."/>
            <person name="Kim D."/>
            <person name="Ryu S."/>
            <person name="Kim W."/>
        </authorList>
    </citation>
    <scope>NUCLEOTIDE SEQUENCE [LARGE SCALE GENOMIC DNA]</scope>
    <source>
        <tissue evidence="2">Muscle</tissue>
    </source>
</reference>
<accession>A0A5B7GHN7</accession>
<protein>
    <submittedName>
        <fullName evidence="2">Uncharacterized protein</fullName>
    </submittedName>
</protein>
<dbReference type="AlphaFoldDB" id="A0A5B7GHN7"/>
<comment type="caution">
    <text evidence="2">The sequence shown here is derived from an EMBL/GenBank/DDBJ whole genome shotgun (WGS) entry which is preliminary data.</text>
</comment>
<organism evidence="2 3">
    <name type="scientific">Portunus trituberculatus</name>
    <name type="common">Swimming crab</name>
    <name type="synonym">Neptunus trituberculatus</name>
    <dbReference type="NCBI Taxonomy" id="210409"/>
    <lineage>
        <taxon>Eukaryota</taxon>
        <taxon>Metazoa</taxon>
        <taxon>Ecdysozoa</taxon>
        <taxon>Arthropoda</taxon>
        <taxon>Crustacea</taxon>
        <taxon>Multicrustacea</taxon>
        <taxon>Malacostraca</taxon>
        <taxon>Eumalacostraca</taxon>
        <taxon>Eucarida</taxon>
        <taxon>Decapoda</taxon>
        <taxon>Pleocyemata</taxon>
        <taxon>Brachyura</taxon>
        <taxon>Eubrachyura</taxon>
        <taxon>Portunoidea</taxon>
        <taxon>Portunidae</taxon>
        <taxon>Portuninae</taxon>
        <taxon>Portunus</taxon>
    </lineage>
</organism>
<evidence type="ECO:0000313" key="2">
    <source>
        <dbReference type="EMBL" id="MPC56923.1"/>
    </source>
</evidence>
<sequence>MKGAPLAKTRKIFLLHLVSEKLVQRDKSRDHGDGDGEEGEKPAKSNKILTKKAHLSAGSLKEK</sequence>
<gene>
    <name evidence="2" type="ORF">E2C01_050890</name>
</gene>
<feature type="region of interest" description="Disordered" evidence="1">
    <location>
        <begin position="23"/>
        <end position="63"/>
    </location>
</feature>
<evidence type="ECO:0000256" key="1">
    <source>
        <dbReference type="SAM" id="MobiDB-lite"/>
    </source>
</evidence>
<proteinExistence type="predicted"/>
<dbReference type="Proteomes" id="UP000324222">
    <property type="component" value="Unassembled WGS sequence"/>
</dbReference>
<name>A0A5B7GHN7_PORTR</name>
<evidence type="ECO:0000313" key="3">
    <source>
        <dbReference type="Proteomes" id="UP000324222"/>
    </source>
</evidence>